<evidence type="ECO:0000313" key="1">
    <source>
        <dbReference type="EMBL" id="CAF5147895.1"/>
    </source>
</evidence>
<protein>
    <recommendedName>
        <fullName evidence="3">Reverse transcriptase</fullName>
    </recommendedName>
</protein>
<proteinExistence type="predicted"/>
<dbReference type="Proteomes" id="UP000681720">
    <property type="component" value="Unassembled WGS sequence"/>
</dbReference>
<sequence>MLDNGIIEPSNSPWASPVVIVKKSDGSPRFCIDYRR</sequence>
<name>A0A8S3G2Z2_9BILA</name>
<dbReference type="Gene3D" id="3.10.10.10">
    <property type="entry name" value="HIV Type 1 Reverse Transcriptase, subunit A, domain 1"/>
    <property type="match status" value="1"/>
</dbReference>
<dbReference type="SUPFAM" id="SSF56672">
    <property type="entry name" value="DNA/RNA polymerases"/>
    <property type="match status" value="1"/>
</dbReference>
<comment type="caution">
    <text evidence="1">The sequence shown here is derived from an EMBL/GenBank/DDBJ whole genome shotgun (WGS) entry which is preliminary data.</text>
</comment>
<dbReference type="InterPro" id="IPR053134">
    <property type="entry name" value="RNA-dir_DNA_polymerase"/>
</dbReference>
<dbReference type="EMBL" id="CAJOBJ010284913">
    <property type="protein sequence ID" value="CAF5147895.1"/>
    <property type="molecule type" value="Genomic_DNA"/>
</dbReference>
<dbReference type="AlphaFoldDB" id="A0A8S3G2Z2"/>
<organism evidence="1 2">
    <name type="scientific">Rotaria magnacalcarata</name>
    <dbReference type="NCBI Taxonomy" id="392030"/>
    <lineage>
        <taxon>Eukaryota</taxon>
        <taxon>Metazoa</taxon>
        <taxon>Spiralia</taxon>
        <taxon>Gnathifera</taxon>
        <taxon>Rotifera</taxon>
        <taxon>Eurotatoria</taxon>
        <taxon>Bdelloidea</taxon>
        <taxon>Philodinida</taxon>
        <taxon>Philodinidae</taxon>
        <taxon>Rotaria</taxon>
    </lineage>
</organism>
<gene>
    <name evidence="1" type="ORF">GIL414_LOCUS64883</name>
</gene>
<dbReference type="PANTHER" id="PTHR24559:SF435">
    <property type="entry name" value="RIBONUCLEASE H"/>
    <property type="match status" value="1"/>
</dbReference>
<evidence type="ECO:0000313" key="2">
    <source>
        <dbReference type="Proteomes" id="UP000681720"/>
    </source>
</evidence>
<dbReference type="PANTHER" id="PTHR24559">
    <property type="entry name" value="TRANSPOSON TY3-I GAG-POL POLYPROTEIN"/>
    <property type="match status" value="1"/>
</dbReference>
<feature type="non-terminal residue" evidence="1">
    <location>
        <position position="36"/>
    </location>
</feature>
<accession>A0A8S3G2Z2</accession>
<reference evidence="1" key="1">
    <citation type="submission" date="2021-02" db="EMBL/GenBank/DDBJ databases">
        <authorList>
            <person name="Nowell W R."/>
        </authorList>
    </citation>
    <scope>NUCLEOTIDE SEQUENCE</scope>
</reference>
<evidence type="ECO:0008006" key="3">
    <source>
        <dbReference type="Google" id="ProtNLM"/>
    </source>
</evidence>
<dbReference type="InterPro" id="IPR043502">
    <property type="entry name" value="DNA/RNA_pol_sf"/>
</dbReference>